<dbReference type="InterPro" id="IPR030678">
    <property type="entry name" value="Peptide/Ni-bd"/>
</dbReference>
<comment type="similarity">
    <text evidence="2">Belongs to the bacterial solute-binding protein 5 family.</text>
</comment>
<dbReference type="Gene3D" id="3.40.190.10">
    <property type="entry name" value="Periplasmic binding protein-like II"/>
    <property type="match status" value="1"/>
</dbReference>
<feature type="region of interest" description="Disordered" evidence="6">
    <location>
        <begin position="25"/>
        <end position="56"/>
    </location>
</feature>
<dbReference type="Gene3D" id="3.10.105.10">
    <property type="entry name" value="Dipeptide-binding Protein, Domain 3"/>
    <property type="match status" value="1"/>
</dbReference>
<keyword evidence="10" id="KW-1185">Reference proteome</keyword>
<protein>
    <submittedName>
        <fullName evidence="9">Peptide ABC transporter substrate-binding protein</fullName>
    </submittedName>
</protein>
<dbReference type="RefSeq" id="WP_123043120.1">
    <property type="nucleotide sequence ID" value="NZ_CP033433.1"/>
</dbReference>
<keyword evidence="4 7" id="KW-0732">Signal</keyword>
<feature type="domain" description="Solute-binding protein family 5" evidence="8">
    <location>
        <begin position="99"/>
        <end position="486"/>
    </location>
</feature>
<dbReference type="FunFam" id="3.90.76.10:FF:000001">
    <property type="entry name" value="Oligopeptide ABC transporter substrate-binding protein"/>
    <property type="match status" value="1"/>
</dbReference>
<evidence type="ECO:0000256" key="7">
    <source>
        <dbReference type="SAM" id="SignalP"/>
    </source>
</evidence>
<dbReference type="SUPFAM" id="SSF53850">
    <property type="entry name" value="Periplasmic binding protein-like II"/>
    <property type="match status" value="1"/>
</dbReference>
<evidence type="ECO:0000259" key="8">
    <source>
        <dbReference type="Pfam" id="PF00496"/>
    </source>
</evidence>
<proteinExistence type="inferred from homology"/>
<dbReference type="GO" id="GO:0015833">
    <property type="term" value="P:peptide transport"/>
    <property type="evidence" value="ECO:0007669"/>
    <property type="project" value="UniProtKB-KW"/>
</dbReference>
<evidence type="ECO:0000256" key="4">
    <source>
        <dbReference type="ARBA" id="ARBA00022729"/>
    </source>
</evidence>
<dbReference type="InterPro" id="IPR000914">
    <property type="entry name" value="SBP_5_dom"/>
</dbReference>
<evidence type="ECO:0000256" key="3">
    <source>
        <dbReference type="ARBA" id="ARBA00022448"/>
    </source>
</evidence>
<gene>
    <name evidence="9" type="ORF">EAV92_22265</name>
</gene>
<dbReference type="KEGG" id="coh:EAV92_22265"/>
<evidence type="ECO:0000256" key="5">
    <source>
        <dbReference type="ARBA" id="ARBA00022856"/>
    </source>
</evidence>
<dbReference type="CDD" id="cd08504">
    <property type="entry name" value="PBP2_OppA"/>
    <property type="match status" value="1"/>
</dbReference>
<dbReference type="Gene3D" id="3.90.76.10">
    <property type="entry name" value="Dipeptide-binding Protein, Domain 1"/>
    <property type="match status" value="1"/>
</dbReference>
<sequence>MKLKKILTTAFAVTLIGASLAACGSKNSGNDASSSPSSSASSSASASASGDSSNSKTELVMNYRADPPALDVSKAESAASFTFLGAVSEGLYRLDKDMKPQPALAADMPQISADGLTYTIKLRDGITWSDGSPVTANDFVYSFQRTLDPKTAATYAFVVAWIKGGNDIQSAKDDAAVEAAKKNLGAKAIDDKTLEITLDHPIPFFTSMLAFLNFYPQKKDFVEPLGDKNGADADKVIGCGPFLLTKWDHDQTLVLEKNPKYWDAANVKLTKVTLNIVKDTATGLNLYETGATDYADIKGDQMKAYEGKEDLKIKSELVTGYLNFQATKVPAFANAKVRQAFSMAIDRQGLADTVLMNGSVPATGFVPNGNSDGNGNEFRKIAGNDAIAFDPAKAKQLLQEGLAEAGVSKLPAISILSDDTETAKKMDEYLVSQWQTNLGVTVTAEPMPHKNRLDKELKKDYTIVSTLWGADYNDPMTWLDMFLKGSPLNTQDWTNAQYDDLIKKAQVEQDLAKRSDELVQAEKILLSEQAVTPLYFRSSPFVINPKLKDLILPPYGPDFELKWAHFE</sequence>
<dbReference type="EMBL" id="CP033433">
    <property type="protein sequence ID" value="AYQ75040.1"/>
    <property type="molecule type" value="Genomic_DNA"/>
</dbReference>
<comment type="subcellular location">
    <subcellularLocation>
        <location evidence="1">Cell envelope</location>
    </subcellularLocation>
</comment>
<dbReference type="PANTHER" id="PTHR30290">
    <property type="entry name" value="PERIPLASMIC BINDING COMPONENT OF ABC TRANSPORTER"/>
    <property type="match status" value="1"/>
</dbReference>
<feature type="signal peptide" evidence="7">
    <location>
        <begin position="1"/>
        <end position="21"/>
    </location>
</feature>
<dbReference type="GO" id="GO:1904680">
    <property type="term" value="F:peptide transmembrane transporter activity"/>
    <property type="evidence" value="ECO:0007669"/>
    <property type="project" value="TreeGrafter"/>
</dbReference>
<accession>A0A3G3K3T1</accession>
<dbReference type="PROSITE" id="PS51257">
    <property type="entry name" value="PROKAR_LIPOPROTEIN"/>
    <property type="match status" value="1"/>
</dbReference>
<evidence type="ECO:0000256" key="2">
    <source>
        <dbReference type="ARBA" id="ARBA00005695"/>
    </source>
</evidence>
<dbReference type="Proteomes" id="UP000269097">
    <property type="component" value="Chromosome"/>
</dbReference>
<dbReference type="Pfam" id="PF00496">
    <property type="entry name" value="SBP_bac_5"/>
    <property type="match status" value="1"/>
</dbReference>
<evidence type="ECO:0000256" key="6">
    <source>
        <dbReference type="SAM" id="MobiDB-lite"/>
    </source>
</evidence>
<keyword evidence="5" id="KW-0653">Protein transport</keyword>
<name>A0A3G3K3T1_9BACL</name>
<dbReference type="GO" id="GO:0043190">
    <property type="term" value="C:ATP-binding cassette (ABC) transporter complex"/>
    <property type="evidence" value="ECO:0007669"/>
    <property type="project" value="InterPro"/>
</dbReference>
<dbReference type="PANTHER" id="PTHR30290:SF10">
    <property type="entry name" value="PERIPLASMIC OLIGOPEPTIDE-BINDING PROTEIN-RELATED"/>
    <property type="match status" value="1"/>
</dbReference>
<dbReference type="GO" id="GO:0030288">
    <property type="term" value="C:outer membrane-bounded periplasmic space"/>
    <property type="evidence" value="ECO:0007669"/>
    <property type="project" value="UniProtKB-ARBA"/>
</dbReference>
<evidence type="ECO:0000313" key="10">
    <source>
        <dbReference type="Proteomes" id="UP000269097"/>
    </source>
</evidence>
<evidence type="ECO:0000256" key="1">
    <source>
        <dbReference type="ARBA" id="ARBA00004196"/>
    </source>
</evidence>
<keyword evidence="5" id="KW-0571">Peptide transport</keyword>
<feature type="chain" id="PRO_5018079338" evidence="7">
    <location>
        <begin position="22"/>
        <end position="567"/>
    </location>
</feature>
<evidence type="ECO:0000313" key="9">
    <source>
        <dbReference type="EMBL" id="AYQ75040.1"/>
    </source>
</evidence>
<dbReference type="PIRSF" id="PIRSF002741">
    <property type="entry name" value="MppA"/>
    <property type="match status" value="1"/>
</dbReference>
<reference evidence="9 10" key="1">
    <citation type="submission" date="2018-10" db="EMBL/GenBank/DDBJ databases">
        <title>Genome Sequence of Cohnella sp.</title>
        <authorList>
            <person name="Srinivasan S."/>
            <person name="Kim M.K."/>
        </authorList>
    </citation>
    <scope>NUCLEOTIDE SEQUENCE [LARGE SCALE GENOMIC DNA]</scope>
    <source>
        <strain evidence="9 10">18JY8-7</strain>
    </source>
</reference>
<dbReference type="InterPro" id="IPR039424">
    <property type="entry name" value="SBP_5"/>
</dbReference>
<keyword evidence="3" id="KW-0813">Transport</keyword>
<organism evidence="9 10">
    <name type="scientific">Cohnella candidum</name>
    <dbReference type="NCBI Taxonomy" id="2674991"/>
    <lineage>
        <taxon>Bacteria</taxon>
        <taxon>Bacillati</taxon>
        <taxon>Bacillota</taxon>
        <taxon>Bacilli</taxon>
        <taxon>Bacillales</taxon>
        <taxon>Paenibacillaceae</taxon>
        <taxon>Cohnella</taxon>
    </lineage>
</organism>
<dbReference type="FunFam" id="3.10.105.10:FF:000001">
    <property type="entry name" value="Oligopeptide ABC transporter, oligopeptide-binding protein"/>
    <property type="match status" value="1"/>
</dbReference>
<dbReference type="AlphaFoldDB" id="A0A3G3K3T1"/>